<accession>A0AAE3U7A2</accession>
<comment type="subcellular location">
    <subcellularLocation>
        <location evidence="1">Cell inner membrane</location>
        <topology evidence="1">Single-pass membrane protein</topology>
        <orientation evidence="1">Periplasmic side</orientation>
    </subcellularLocation>
</comment>
<dbReference type="SUPFAM" id="SSF74653">
    <property type="entry name" value="TolA/TonB C-terminal domain"/>
    <property type="match status" value="1"/>
</dbReference>
<dbReference type="GO" id="GO:0055085">
    <property type="term" value="P:transmembrane transport"/>
    <property type="evidence" value="ECO:0007669"/>
    <property type="project" value="InterPro"/>
</dbReference>
<evidence type="ECO:0000256" key="8">
    <source>
        <dbReference type="ARBA" id="ARBA00022989"/>
    </source>
</evidence>
<dbReference type="PANTHER" id="PTHR33446:SF2">
    <property type="entry name" value="PROTEIN TONB"/>
    <property type="match status" value="1"/>
</dbReference>
<evidence type="ECO:0000256" key="10">
    <source>
        <dbReference type="SAM" id="MobiDB-lite"/>
    </source>
</evidence>
<reference evidence="13" key="1">
    <citation type="submission" date="2023-05" db="EMBL/GenBank/DDBJ databases">
        <authorList>
            <person name="Zhang X."/>
        </authorList>
    </citation>
    <scope>NUCLEOTIDE SEQUENCE</scope>
    <source>
        <strain evidence="13">YF14B1</strain>
    </source>
</reference>
<dbReference type="GO" id="GO:0031992">
    <property type="term" value="F:energy transducer activity"/>
    <property type="evidence" value="ECO:0007669"/>
    <property type="project" value="InterPro"/>
</dbReference>
<dbReference type="RefSeq" id="WP_313979109.1">
    <property type="nucleotide sequence ID" value="NZ_JASJOS010000005.1"/>
</dbReference>
<keyword evidence="4" id="KW-1003">Cell membrane</keyword>
<dbReference type="Pfam" id="PF03544">
    <property type="entry name" value="TonB_C"/>
    <property type="match status" value="1"/>
</dbReference>
<evidence type="ECO:0000313" key="13">
    <source>
        <dbReference type="EMBL" id="MDJ1481397.1"/>
    </source>
</evidence>
<dbReference type="InterPro" id="IPR006260">
    <property type="entry name" value="TonB/TolA_C"/>
</dbReference>
<dbReference type="NCBIfam" id="TIGR01352">
    <property type="entry name" value="tonB_Cterm"/>
    <property type="match status" value="1"/>
</dbReference>
<evidence type="ECO:0000256" key="2">
    <source>
        <dbReference type="ARBA" id="ARBA00006555"/>
    </source>
</evidence>
<dbReference type="Proteomes" id="UP001241110">
    <property type="component" value="Unassembled WGS sequence"/>
</dbReference>
<evidence type="ECO:0000313" key="14">
    <source>
        <dbReference type="Proteomes" id="UP001241110"/>
    </source>
</evidence>
<feature type="transmembrane region" description="Helical" evidence="11">
    <location>
        <begin position="9"/>
        <end position="31"/>
    </location>
</feature>
<protein>
    <submittedName>
        <fullName evidence="13">TonB family protein</fullName>
    </submittedName>
</protein>
<evidence type="ECO:0000256" key="5">
    <source>
        <dbReference type="ARBA" id="ARBA00022519"/>
    </source>
</evidence>
<feature type="compositionally biased region" description="Pro residues" evidence="10">
    <location>
        <begin position="50"/>
        <end position="74"/>
    </location>
</feature>
<keyword evidence="6 11" id="KW-0812">Transmembrane</keyword>
<keyword evidence="7" id="KW-0653">Protein transport</keyword>
<dbReference type="EMBL" id="JASJOS010000005">
    <property type="protein sequence ID" value="MDJ1481397.1"/>
    <property type="molecule type" value="Genomic_DNA"/>
</dbReference>
<proteinExistence type="inferred from homology"/>
<comment type="similarity">
    <text evidence="2">Belongs to the TonB family.</text>
</comment>
<evidence type="ECO:0000256" key="7">
    <source>
        <dbReference type="ARBA" id="ARBA00022927"/>
    </source>
</evidence>
<evidence type="ECO:0000256" key="11">
    <source>
        <dbReference type="SAM" id="Phobius"/>
    </source>
</evidence>
<feature type="domain" description="TonB C-terminal" evidence="12">
    <location>
        <begin position="152"/>
        <end position="244"/>
    </location>
</feature>
<evidence type="ECO:0000256" key="4">
    <source>
        <dbReference type="ARBA" id="ARBA00022475"/>
    </source>
</evidence>
<keyword evidence="9 11" id="KW-0472">Membrane</keyword>
<dbReference type="GO" id="GO:0015891">
    <property type="term" value="P:siderophore transport"/>
    <property type="evidence" value="ECO:0007669"/>
    <property type="project" value="InterPro"/>
</dbReference>
<dbReference type="AlphaFoldDB" id="A0AAE3U7A2"/>
<name>A0AAE3U7A2_9BACT</name>
<gene>
    <name evidence="13" type="ORF">QNI16_12940</name>
</gene>
<sequence length="244" mass="26539">MIRKNYQRIVLRSLLIGGALFIVAFLFMQFVTTQEDTEEAVEVVADLANLPPPPPVDPSEPPPPPPPPAPPPPKVATIRFVEMEVVTAEEAVEPVTRVEETENKQIAMETQEGEETAVDLGLPESAPSVLSEGKGEEEQPFVAVEQMPEFPGGIAELGKYLQKNLRYPAQARNQNIQGKVFVSFVVGADGTIKDVTIAKGIGYGCDEEAKRVVSSMPKWKAGRQSGRSVPVRYSLPISFTLASQ</sequence>
<dbReference type="GO" id="GO:0015031">
    <property type="term" value="P:protein transport"/>
    <property type="evidence" value="ECO:0007669"/>
    <property type="project" value="UniProtKB-KW"/>
</dbReference>
<organism evidence="13 14">
    <name type="scientific">Xanthocytophaga flava</name>
    <dbReference type="NCBI Taxonomy" id="3048013"/>
    <lineage>
        <taxon>Bacteria</taxon>
        <taxon>Pseudomonadati</taxon>
        <taxon>Bacteroidota</taxon>
        <taxon>Cytophagia</taxon>
        <taxon>Cytophagales</taxon>
        <taxon>Rhodocytophagaceae</taxon>
        <taxon>Xanthocytophaga</taxon>
    </lineage>
</organism>
<dbReference type="InterPro" id="IPR003538">
    <property type="entry name" value="TonB"/>
</dbReference>
<dbReference type="PRINTS" id="PR01374">
    <property type="entry name" value="TONBPROTEIN"/>
</dbReference>
<evidence type="ECO:0000256" key="1">
    <source>
        <dbReference type="ARBA" id="ARBA00004383"/>
    </source>
</evidence>
<evidence type="ECO:0000256" key="9">
    <source>
        <dbReference type="ARBA" id="ARBA00023136"/>
    </source>
</evidence>
<evidence type="ECO:0000256" key="3">
    <source>
        <dbReference type="ARBA" id="ARBA00022448"/>
    </source>
</evidence>
<comment type="caution">
    <text evidence="13">The sequence shown here is derived from an EMBL/GenBank/DDBJ whole genome shotgun (WGS) entry which is preliminary data.</text>
</comment>
<feature type="region of interest" description="Disordered" evidence="10">
    <location>
        <begin position="48"/>
        <end position="75"/>
    </location>
</feature>
<dbReference type="InterPro" id="IPR037682">
    <property type="entry name" value="TonB_C"/>
</dbReference>
<keyword evidence="3" id="KW-0813">Transport</keyword>
<evidence type="ECO:0000259" key="12">
    <source>
        <dbReference type="PROSITE" id="PS52015"/>
    </source>
</evidence>
<keyword evidence="5" id="KW-0997">Cell inner membrane</keyword>
<keyword evidence="8 11" id="KW-1133">Transmembrane helix</keyword>
<dbReference type="Gene3D" id="3.30.1150.10">
    <property type="match status" value="1"/>
</dbReference>
<dbReference type="GO" id="GO:0030288">
    <property type="term" value="C:outer membrane-bounded periplasmic space"/>
    <property type="evidence" value="ECO:0007669"/>
    <property type="project" value="InterPro"/>
</dbReference>
<evidence type="ECO:0000256" key="6">
    <source>
        <dbReference type="ARBA" id="ARBA00022692"/>
    </source>
</evidence>
<dbReference type="PROSITE" id="PS52015">
    <property type="entry name" value="TONB_CTD"/>
    <property type="match status" value="1"/>
</dbReference>
<dbReference type="PANTHER" id="PTHR33446">
    <property type="entry name" value="PROTEIN TONB-RELATED"/>
    <property type="match status" value="1"/>
</dbReference>
<dbReference type="InterPro" id="IPR051045">
    <property type="entry name" value="TonB-dependent_transducer"/>
</dbReference>
<dbReference type="GO" id="GO:0098797">
    <property type="term" value="C:plasma membrane protein complex"/>
    <property type="evidence" value="ECO:0007669"/>
    <property type="project" value="TreeGrafter"/>
</dbReference>